<protein>
    <submittedName>
        <fullName evidence="1">Uncharacterized protein</fullName>
    </submittedName>
</protein>
<dbReference type="RefSeq" id="WP_120759353.1">
    <property type="nucleotide sequence ID" value="NZ_RBAM01000024.1"/>
</dbReference>
<dbReference type="OrthoDB" id="3521994at2"/>
<keyword evidence="2" id="KW-1185">Reference proteome</keyword>
<dbReference type="EMBL" id="RBAM01000024">
    <property type="protein sequence ID" value="RKN61883.1"/>
    <property type="molecule type" value="Genomic_DNA"/>
</dbReference>
<organism evidence="1 2">
    <name type="scientific">Streptomyces klenkii</name>
    <dbReference type="NCBI Taxonomy" id="1420899"/>
    <lineage>
        <taxon>Bacteria</taxon>
        <taxon>Bacillati</taxon>
        <taxon>Actinomycetota</taxon>
        <taxon>Actinomycetes</taxon>
        <taxon>Kitasatosporales</taxon>
        <taxon>Streptomycetaceae</taxon>
        <taxon>Streptomyces</taxon>
    </lineage>
</organism>
<evidence type="ECO:0000313" key="1">
    <source>
        <dbReference type="EMBL" id="RKN61883.1"/>
    </source>
</evidence>
<proteinExistence type="predicted"/>
<evidence type="ECO:0000313" key="2">
    <source>
        <dbReference type="Proteomes" id="UP000270343"/>
    </source>
</evidence>
<accession>A0A3B0AMW5</accession>
<name>A0A3B0AMW5_9ACTN</name>
<sequence>MTTCPCCPPDHPRTLRDTDPRHACTPCLARMTGWLAELPNQMTVLRASLHPERAAQFVNRRAGHAEAPIPGRLDVLSLAGPAAPADGIRDPYGQAAADQHGPLPVAATLAAWARLVAEERGLRGPAGRPGPEQLGAWLTPHLPWCADQPWVAELHGELRVMMRAVRDITRVRPRTRPVPAPCPRCDALALVEADWQTYRECVACGSLWTAAELADAAREWAARRAAA</sequence>
<gene>
    <name evidence="1" type="ORF">D7231_31925</name>
</gene>
<dbReference type="Proteomes" id="UP000270343">
    <property type="component" value="Unassembled WGS sequence"/>
</dbReference>
<dbReference type="AlphaFoldDB" id="A0A3B0AMW5"/>
<comment type="caution">
    <text evidence="1">The sequence shown here is derived from an EMBL/GenBank/DDBJ whole genome shotgun (WGS) entry which is preliminary data.</text>
</comment>
<reference evidence="1 2" key="1">
    <citation type="journal article" date="2015" name="Antonie Van Leeuwenhoek">
        <title>Streptomyces klenkii sp. nov., isolated from deep marine sediment.</title>
        <authorList>
            <person name="Veyisoglu A."/>
            <person name="Sahin N."/>
        </authorList>
    </citation>
    <scope>NUCLEOTIDE SEQUENCE [LARGE SCALE GENOMIC DNA]</scope>
    <source>
        <strain evidence="1 2">KCTC 29202</strain>
    </source>
</reference>